<sequence length="161" mass="18706">MLSSHHTKIGISHLNKWLYTTKKVLNKVFSPAHIEIDFSWAMLHSICYSFKQESLEIYLSNCWQMNTTQDIVFISLSISCSRNRYPEVEKYIAMLQRIITCDQEQVDLEIDYLAELDEELPNDLGDSITYKSSSPYGRHIESVLKVESASNFRLIIDDTTM</sequence>
<dbReference type="AlphaFoldDB" id="A0AAV7KDD2"/>
<keyword evidence="2" id="KW-1185">Reference proteome</keyword>
<evidence type="ECO:0000313" key="1">
    <source>
        <dbReference type="EMBL" id="KAI6658883.1"/>
    </source>
</evidence>
<dbReference type="Proteomes" id="UP001165289">
    <property type="component" value="Unassembled WGS sequence"/>
</dbReference>
<dbReference type="EMBL" id="JAKMXF010000075">
    <property type="protein sequence ID" value="KAI6658883.1"/>
    <property type="molecule type" value="Genomic_DNA"/>
</dbReference>
<gene>
    <name evidence="1" type="ORF">LOD99_10924</name>
</gene>
<accession>A0AAV7KDD2</accession>
<name>A0AAV7KDD2_9METZ</name>
<reference evidence="1 2" key="1">
    <citation type="journal article" date="2023" name="BMC Biol.">
        <title>The compact genome of the sponge Oopsacas minuta (Hexactinellida) is lacking key metazoan core genes.</title>
        <authorList>
            <person name="Santini S."/>
            <person name="Schenkelaars Q."/>
            <person name="Jourda C."/>
            <person name="Duchesne M."/>
            <person name="Belahbib H."/>
            <person name="Rocher C."/>
            <person name="Selva M."/>
            <person name="Riesgo A."/>
            <person name="Vervoort M."/>
            <person name="Leys S.P."/>
            <person name="Kodjabachian L."/>
            <person name="Le Bivic A."/>
            <person name="Borchiellini C."/>
            <person name="Claverie J.M."/>
            <person name="Renard E."/>
        </authorList>
    </citation>
    <scope>NUCLEOTIDE SEQUENCE [LARGE SCALE GENOMIC DNA]</scope>
    <source>
        <strain evidence="1">SPO-2</strain>
    </source>
</reference>
<protein>
    <submittedName>
        <fullName evidence="1">Uncharacterized protein</fullName>
    </submittedName>
</protein>
<organism evidence="1 2">
    <name type="scientific">Oopsacas minuta</name>
    <dbReference type="NCBI Taxonomy" id="111878"/>
    <lineage>
        <taxon>Eukaryota</taxon>
        <taxon>Metazoa</taxon>
        <taxon>Porifera</taxon>
        <taxon>Hexactinellida</taxon>
        <taxon>Hexasterophora</taxon>
        <taxon>Lyssacinosida</taxon>
        <taxon>Leucopsacidae</taxon>
        <taxon>Oopsacas</taxon>
    </lineage>
</organism>
<proteinExistence type="predicted"/>
<evidence type="ECO:0000313" key="2">
    <source>
        <dbReference type="Proteomes" id="UP001165289"/>
    </source>
</evidence>
<comment type="caution">
    <text evidence="1">The sequence shown here is derived from an EMBL/GenBank/DDBJ whole genome shotgun (WGS) entry which is preliminary data.</text>
</comment>